<proteinExistence type="inferred from homology"/>
<keyword evidence="8" id="KW-0472">Membrane</keyword>
<dbReference type="Gene3D" id="2.50.20.10">
    <property type="entry name" value="Lipoprotein localisation LolA/LolB/LppX"/>
    <property type="match status" value="1"/>
</dbReference>
<sequence length="178" mass="19238">MPHATPQGLQPQGATQRLPHWFASLLAVFVLLLAGCAHPPATPESPYRAPWTGRLALQVEETASQSFSASFELSGSAQQGQFVLFNPLGNTLARIQWNASHAEITTGQNTRESESLDALLRDVLGTDIPVAALFNWLEGTHVDAVGWQVDLSAISAGRLVAQRHTPTPQATLRIILTR</sequence>
<keyword evidence="6" id="KW-0732">Signal</keyword>
<reference evidence="14" key="1">
    <citation type="submission" date="2016-10" db="EMBL/GenBank/DDBJ databases">
        <authorList>
            <person name="Varghese N."/>
            <person name="Submissions S."/>
        </authorList>
    </citation>
    <scope>NUCLEOTIDE SEQUENCE [LARGE SCALE GENOMIC DNA]</scope>
    <source>
        <strain evidence="14">DSM 25157</strain>
    </source>
</reference>
<organism evidence="13 14">
    <name type="scientific">Acidovorax soli</name>
    <dbReference type="NCBI Taxonomy" id="592050"/>
    <lineage>
        <taxon>Bacteria</taxon>
        <taxon>Pseudomonadati</taxon>
        <taxon>Pseudomonadota</taxon>
        <taxon>Betaproteobacteria</taxon>
        <taxon>Burkholderiales</taxon>
        <taxon>Comamonadaceae</taxon>
        <taxon>Acidovorax</taxon>
    </lineage>
</organism>
<evidence type="ECO:0000256" key="1">
    <source>
        <dbReference type="ARBA" id="ARBA00004459"/>
    </source>
</evidence>
<evidence type="ECO:0000313" key="14">
    <source>
        <dbReference type="Proteomes" id="UP000199002"/>
    </source>
</evidence>
<evidence type="ECO:0000256" key="2">
    <source>
        <dbReference type="ARBA" id="ARBA00009696"/>
    </source>
</evidence>
<evidence type="ECO:0000256" key="8">
    <source>
        <dbReference type="ARBA" id="ARBA00023136"/>
    </source>
</evidence>
<keyword evidence="7" id="KW-0653">Protein transport</keyword>
<gene>
    <name evidence="13" type="ORF">SAMN05421875_11920</name>
</gene>
<accession>A0A1H4CGK9</accession>
<comment type="subcellular location">
    <subcellularLocation>
        <location evidence="1">Cell outer membrane</location>
        <topology evidence="1">Lipid-anchor</topology>
    </subcellularLocation>
</comment>
<evidence type="ECO:0000256" key="9">
    <source>
        <dbReference type="ARBA" id="ARBA00023139"/>
    </source>
</evidence>
<evidence type="ECO:0000256" key="4">
    <source>
        <dbReference type="ARBA" id="ARBA00016202"/>
    </source>
</evidence>
<keyword evidence="12 13" id="KW-0449">Lipoprotein</keyword>
<comment type="subunit">
    <text evidence="3">Monomer.</text>
</comment>
<dbReference type="EMBL" id="FNQJ01000019">
    <property type="protein sequence ID" value="SEA59556.1"/>
    <property type="molecule type" value="Genomic_DNA"/>
</dbReference>
<dbReference type="Pfam" id="PF03550">
    <property type="entry name" value="LolB"/>
    <property type="match status" value="1"/>
</dbReference>
<dbReference type="GO" id="GO:0015031">
    <property type="term" value="P:protein transport"/>
    <property type="evidence" value="ECO:0007669"/>
    <property type="project" value="UniProtKB-KW"/>
</dbReference>
<keyword evidence="9" id="KW-0564">Palmitate</keyword>
<dbReference type="GeneID" id="34231986"/>
<evidence type="ECO:0000256" key="5">
    <source>
        <dbReference type="ARBA" id="ARBA00022448"/>
    </source>
</evidence>
<dbReference type="RefSeq" id="WP_092699133.1">
    <property type="nucleotide sequence ID" value="NZ_CAXIQM010000053.1"/>
</dbReference>
<protein>
    <recommendedName>
        <fullName evidence="4">Outer-membrane lipoprotein LolB</fullName>
    </recommendedName>
</protein>
<evidence type="ECO:0000256" key="3">
    <source>
        <dbReference type="ARBA" id="ARBA00011245"/>
    </source>
</evidence>
<evidence type="ECO:0000256" key="6">
    <source>
        <dbReference type="ARBA" id="ARBA00022729"/>
    </source>
</evidence>
<dbReference type="STRING" id="592050.SAMN05421875_11920"/>
<dbReference type="SUPFAM" id="SSF89392">
    <property type="entry name" value="Prokaryotic lipoproteins and lipoprotein localization factors"/>
    <property type="match status" value="1"/>
</dbReference>
<dbReference type="GO" id="GO:0009279">
    <property type="term" value="C:cell outer membrane"/>
    <property type="evidence" value="ECO:0007669"/>
    <property type="project" value="UniProtKB-SubCell"/>
</dbReference>
<keyword evidence="10" id="KW-0143">Chaperone</keyword>
<keyword evidence="14" id="KW-1185">Reference proteome</keyword>
<keyword evidence="11" id="KW-0998">Cell outer membrane</keyword>
<keyword evidence="5" id="KW-0813">Transport</keyword>
<evidence type="ECO:0000256" key="12">
    <source>
        <dbReference type="ARBA" id="ARBA00023288"/>
    </source>
</evidence>
<evidence type="ECO:0000256" key="10">
    <source>
        <dbReference type="ARBA" id="ARBA00023186"/>
    </source>
</evidence>
<evidence type="ECO:0000313" key="13">
    <source>
        <dbReference type="EMBL" id="SEA59556.1"/>
    </source>
</evidence>
<dbReference type="InterPro" id="IPR004565">
    <property type="entry name" value="OM_lipoprot_LolB"/>
</dbReference>
<evidence type="ECO:0000256" key="7">
    <source>
        <dbReference type="ARBA" id="ARBA00022927"/>
    </source>
</evidence>
<name>A0A1H4CGK9_9BURK</name>
<dbReference type="AlphaFoldDB" id="A0A1H4CGK9"/>
<dbReference type="InterPro" id="IPR029046">
    <property type="entry name" value="LolA/LolB/LppX"/>
</dbReference>
<evidence type="ECO:0000256" key="11">
    <source>
        <dbReference type="ARBA" id="ARBA00023237"/>
    </source>
</evidence>
<dbReference type="Proteomes" id="UP000199002">
    <property type="component" value="Unassembled WGS sequence"/>
</dbReference>
<comment type="similarity">
    <text evidence="2">Belongs to the LolB family.</text>
</comment>